<dbReference type="GO" id="GO:0008233">
    <property type="term" value="F:peptidase activity"/>
    <property type="evidence" value="ECO:0007669"/>
    <property type="project" value="UniProtKB-KW"/>
</dbReference>
<dbReference type="Pfam" id="PF00188">
    <property type="entry name" value="CAP"/>
    <property type="match status" value="1"/>
</dbReference>
<dbReference type="PANTHER" id="PTHR10334">
    <property type="entry name" value="CYSTEINE-RICH SECRETORY PROTEIN-RELATED"/>
    <property type="match status" value="1"/>
</dbReference>
<feature type="domain" description="SCP" evidence="1">
    <location>
        <begin position="53"/>
        <end position="191"/>
    </location>
</feature>
<dbReference type="RefSeq" id="WP_218632730.1">
    <property type="nucleotide sequence ID" value="NZ_JAHVAH010000001.1"/>
</dbReference>
<dbReference type="InterPro" id="IPR001283">
    <property type="entry name" value="CRISP-related"/>
</dbReference>
<keyword evidence="2" id="KW-0645">Protease</keyword>
<evidence type="ECO:0000259" key="1">
    <source>
        <dbReference type="SMART" id="SM00198"/>
    </source>
</evidence>
<keyword evidence="3" id="KW-1185">Reference proteome</keyword>
<dbReference type="InterPro" id="IPR014044">
    <property type="entry name" value="CAP_dom"/>
</dbReference>
<dbReference type="Proteomes" id="UP000698028">
    <property type="component" value="Unassembled WGS sequence"/>
</dbReference>
<dbReference type="GO" id="GO:0006508">
    <property type="term" value="P:proteolysis"/>
    <property type="evidence" value="ECO:0007669"/>
    <property type="project" value="UniProtKB-KW"/>
</dbReference>
<dbReference type="SMART" id="SM00198">
    <property type="entry name" value="SCP"/>
    <property type="match status" value="1"/>
</dbReference>
<protein>
    <submittedName>
        <fullName evidence="2">Serine protease</fullName>
    </submittedName>
</protein>
<evidence type="ECO:0000313" key="3">
    <source>
        <dbReference type="Proteomes" id="UP000698028"/>
    </source>
</evidence>
<gene>
    <name evidence="2" type="ORF">KTQ36_05605</name>
</gene>
<dbReference type="PROSITE" id="PS01010">
    <property type="entry name" value="CRISP_2"/>
    <property type="match status" value="1"/>
</dbReference>
<dbReference type="PROSITE" id="PS51257">
    <property type="entry name" value="PROKAR_LIPOPROTEIN"/>
    <property type="match status" value="1"/>
</dbReference>
<reference evidence="2 3" key="1">
    <citation type="submission" date="2021-07" db="EMBL/GenBank/DDBJ databases">
        <title>The draft genome sequence of Sphingomicrobium sp. B8.</title>
        <authorList>
            <person name="Mu L."/>
        </authorList>
    </citation>
    <scope>NUCLEOTIDE SEQUENCE [LARGE SCALE GENOMIC DNA]</scope>
    <source>
        <strain evidence="2 3">B8</strain>
    </source>
</reference>
<dbReference type="EMBL" id="JAHVAH010000001">
    <property type="protein sequence ID" value="MBW0144769.1"/>
    <property type="molecule type" value="Genomic_DNA"/>
</dbReference>
<proteinExistence type="predicted"/>
<comment type="caution">
    <text evidence="2">The sequence shown here is derived from an EMBL/GenBank/DDBJ whole genome shotgun (WGS) entry which is preliminary data.</text>
</comment>
<accession>A0ABS6V5C9</accession>
<organism evidence="2 3">
    <name type="scientific">Sphingomicrobium clamense</name>
    <dbReference type="NCBI Taxonomy" id="2851013"/>
    <lineage>
        <taxon>Bacteria</taxon>
        <taxon>Pseudomonadati</taxon>
        <taxon>Pseudomonadota</taxon>
        <taxon>Alphaproteobacteria</taxon>
        <taxon>Sphingomonadales</taxon>
        <taxon>Sphingomonadaceae</taxon>
        <taxon>Sphingomicrobium</taxon>
    </lineage>
</organism>
<evidence type="ECO:0000313" key="2">
    <source>
        <dbReference type="EMBL" id="MBW0144769.1"/>
    </source>
</evidence>
<dbReference type="InterPro" id="IPR018244">
    <property type="entry name" value="Allrgn_V5/Tpx1_CS"/>
</dbReference>
<sequence>MDVKRQLGSVVGHGVALFLLLSLAACSPSRVAPEPSITIPRMGAPEPLVEDGSIRRVMVARHNEERARWGAAPLGWDDALAADAKAYATRLAVREEMVHDQSIRGVQGENLWSGTRDAFGYEQMIQAMIDERAMFRPGLFPDVSTSGRWQDVAHYTQMIWPTTTRLGCATTRGLFREYLVCRYAPAGNIRGRPVGGFVPPAPDEE</sequence>
<keyword evidence="2" id="KW-0378">Hydrolase</keyword>
<name>A0ABS6V5C9_9SPHN</name>